<name>A0A9D1L5I2_9ACTN</name>
<reference evidence="2" key="1">
    <citation type="submission" date="2020-10" db="EMBL/GenBank/DDBJ databases">
        <authorList>
            <person name="Gilroy R."/>
        </authorList>
    </citation>
    <scope>NUCLEOTIDE SEQUENCE</scope>
    <source>
        <strain evidence="2">ChiHjej12B11-29160</strain>
    </source>
</reference>
<gene>
    <name evidence="2" type="ORF">IAD17_03945</name>
</gene>
<dbReference type="Pfam" id="PF01136">
    <property type="entry name" value="Peptidase_U32"/>
    <property type="match status" value="2"/>
</dbReference>
<organism evidence="2 3">
    <name type="scientific">Candidatus Coprovicinus avistercoris</name>
    <dbReference type="NCBI Taxonomy" id="2840754"/>
    <lineage>
        <taxon>Bacteria</taxon>
        <taxon>Bacillati</taxon>
        <taxon>Actinomycetota</taxon>
        <taxon>Coriobacteriia</taxon>
        <taxon>Coriobacteriales</taxon>
        <taxon>Coriobacteriaceae</taxon>
        <taxon>Coriobacteriaceae incertae sedis</taxon>
        <taxon>Candidatus Coprovicinus</taxon>
    </lineage>
</organism>
<comment type="caution">
    <text evidence="2">The sequence shown here is derived from an EMBL/GenBank/DDBJ whole genome shotgun (WGS) entry which is preliminary data.</text>
</comment>
<accession>A0A9D1L5I2</accession>
<feature type="domain" description="Peptidase U32 collagenase" evidence="1">
    <location>
        <begin position="423"/>
        <end position="528"/>
    </location>
</feature>
<dbReference type="AlphaFoldDB" id="A0A9D1L5I2"/>
<evidence type="ECO:0000313" key="2">
    <source>
        <dbReference type="EMBL" id="HIU24053.1"/>
    </source>
</evidence>
<dbReference type="InterPro" id="IPR001539">
    <property type="entry name" value="Peptidase_U32"/>
</dbReference>
<dbReference type="EMBL" id="DVMQ01000014">
    <property type="protein sequence ID" value="HIU24053.1"/>
    <property type="molecule type" value="Genomic_DNA"/>
</dbReference>
<evidence type="ECO:0000259" key="1">
    <source>
        <dbReference type="Pfam" id="PF12392"/>
    </source>
</evidence>
<sequence>MAAVLPELLAPAGSPAAFRAAIAGGADAIYCALGDSFNARRSAENFDKDTFAEACRIAHLAGTRVYLTLNVVIREDEMEQALRLVRDVWALGADAIIVQDWGLMAELHHRWPEVEVHVSTQANVHDVRGSLWCSEKMGVKRVTLSRELSLPEIKAIAATGIEVEVFGHGALCFCYSGLCLFSSLNGGRSANRGLCAQPCRLPYELIDRSTGEVLSPAGNGRALCPKDACTIDDIKELVEARVGSLKIEGRMKSPDYVLSVVSAYRDAFDDYANQVTDKNAREIRHRKLARSFNRDFTDAYLWGGSGNELMSYGRSNNRGQLVGTVIDSRKLPDVKKRSRGSQGGRERNRTLTRAEIYVSLDEPVGKGDLLEFRPLDDPDSFLTAPVNEDAPRGSRITCIAARPMPQGCPVRLIRSQAALDAAARLEDVEVPRRRPVTVFVQAKLGEPLTVTLSCEDGSASATATGPLVEPARTKEVTASELAEHASRLGATPFVASSTSVEVDAGVGLGFSVLHKVRAQAAQRLIEEILAPWAVREPLDVSTSLPSDTPAALTSSSGDESLSQEICVLAETPSIAEAALQAGAQRIYVPALELVQTDFPSCCIPILDEVCRDDYQKVVKGFVKTNAPVAVGNVSEFAAALAGGAKPELRSCIPVHNTSCLRMFEREGAKGIWLSPELSLSEIEQLGAQATIPMGIVVYGRARVMTSEHCVLQVAGKCIHDCGRCELRNKDLAIRGVRGDILPVRTDMASRSRIYAAQPLDLVPNIAELLNAGLSRFAVDATLLDEKQTAHEVSRLIAAIRAVTHGGKAPQRERGANSGHLFAPLA</sequence>
<dbReference type="PANTHER" id="PTHR30217">
    <property type="entry name" value="PEPTIDASE U32 FAMILY"/>
    <property type="match status" value="1"/>
</dbReference>
<proteinExistence type="predicted"/>
<reference evidence="2" key="2">
    <citation type="journal article" date="2021" name="PeerJ">
        <title>Extensive microbial diversity within the chicken gut microbiome revealed by metagenomics and culture.</title>
        <authorList>
            <person name="Gilroy R."/>
            <person name="Ravi A."/>
            <person name="Getino M."/>
            <person name="Pursley I."/>
            <person name="Horton D.L."/>
            <person name="Alikhan N.F."/>
            <person name="Baker D."/>
            <person name="Gharbi K."/>
            <person name="Hall N."/>
            <person name="Watson M."/>
            <person name="Adriaenssens E.M."/>
            <person name="Foster-Nyarko E."/>
            <person name="Jarju S."/>
            <person name="Secka A."/>
            <person name="Antonio M."/>
            <person name="Oren A."/>
            <person name="Chaudhuri R.R."/>
            <person name="La Ragione R."/>
            <person name="Hildebrand F."/>
            <person name="Pallen M.J."/>
        </authorList>
    </citation>
    <scope>NUCLEOTIDE SEQUENCE</scope>
    <source>
        <strain evidence="2">ChiHjej12B11-29160</strain>
    </source>
</reference>
<dbReference type="Proteomes" id="UP000824078">
    <property type="component" value="Unassembled WGS sequence"/>
</dbReference>
<dbReference type="InterPro" id="IPR051454">
    <property type="entry name" value="RNA/ubiquinone_mod_enzymes"/>
</dbReference>
<dbReference type="Pfam" id="PF12392">
    <property type="entry name" value="DUF3656"/>
    <property type="match status" value="1"/>
</dbReference>
<evidence type="ECO:0000313" key="3">
    <source>
        <dbReference type="Proteomes" id="UP000824078"/>
    </source>
</evidence>
<dbReference type="PANTHER" id="PTHR30217:SF10">
    <property type="entry name" value="23S RRNA 5-HYDROXYCYTIDINE C2501 SYNTHASE"/>
    <property type="match status" value="1"/>
</dbReference>
<dbReference type="InterPro" id="IPR020988">
    <property type="entry name" value="Pept_U32_collagenase"/>
</dbReference>
<protein>
    <submittedName>
        <fullName evidence="2">U32 family peptidase</fullName>
    </submittedName>
</protein>